<organism evidence="8 11">
    <name type="scientific">Mycobacterium noviomagense</name>
    <dbReference type="NCBI Taxonomy" id="459858"/>
    <lineage>
        <taxon>Bacteria</taxon>
        <taxon>Bacillati</taxon>
        <taxon>Actinomycetota</taxon>
        <taxon>Actinomycetes</taxon>
        <taxon>Mycobacteriales</taxon>
        <taxon>Mycobacteriaceae</taxon>
        <taxon>Mycobacterium</taxon>
    </lineage>
</organism>
<dbReference type="RefSeq" id="WP_083089070.1">
    <property type="nucleotide sequence ID" value="NZ_AP022583.1"/>
</dbReference>
<reference evidence="8" key="3">
    <citation type="submission" date="2020-02" db="EMBL/GenBank/DDBJ databases">
        <authorList>
            <person name="Matsumoto Y."/>
            <person name="Motooka D."/>
            <person name="Nakamura S."/>
        </authorList>
    </citation>
    <scope>NUCLEOTIDE SEQUENCE</scope>
    <source>
        <strain evidence="8">JCM 16367</strain>
    </source>
</reference>
<feature type="transmembrane region" description="Helical" evidence="6">
    <location>
        <begin position="61"/>
        <end position="83"/>
    </location>
</feature>
<dbReference type="InterPro" id="IPR010432">
    <property type="entry name" value="RDD"/>
</dbReference>
<keyword evidence="4 6" id="KW-1133">Transmembrane helix</keyword>
<dbReference type="Proteomes" id="UP000466894">
    <property type="component" value="Chromosome"/>
</dbReference>
<dbReference type="InterPro" id="IPR051791">
    <property type="entry name" value="Pra-immunoreactive"/>
</dbReference>
<dbReference type="PANTHER" id="PTHR36115:SF6">
    <property type="entry name" value="PROLINE-RICH ANTIGEN HOMOLOG"/>
    <property type="match status" value="1"/>
</dbReference>
<evidence type="ECO:0000313" key="9">
    <source>
        <dbReference type="EMBL" id="ORB11904.1"/>
    </source>
</evidence>
<dbReference type="Proteomes" id="UP000192374">
    <property type="component" value="Unassembled WGS sequence"/>
</dbReference>
<evidence type="ECO:0000259" key="7">
    <source>
        <dbReference type="Pfam" id="PF06271"/>
    </source>
</evidence>
<sequence length="327" mass="36107">MTVAVEDTATAQAANVEPKDRLAPWHIRAGALGVDFLPGVAVIATMGLSAKALASPLHSTWFWLAVSLIGLVFLLTAVNRVLLPAITGWSLGRAVCGIRVVRDDGEAVGPWRLLLRDLAHVLDTVSVFVGWLWPLWDSRRRTFADLLLHTEVRQVHSDQRPRNLRRLTGTVVLTAALLCLAGTAMGYLVVYRHDRALDQVRAQIALQGPRIVTEMLTYDPKTLQSDFEHARSLTTDNYRDQLAAQQQAVQKGKPVINQYRVVDSAIRSVSTDRATMLLFMQGQRGLPPGERYLSATVRVTFAKGADAQWRVDDLTVLTKPGPVGHKK</sequence>
<keyword evidence="2" id="KW-1003">Cell membrane</keyword>
<evidence type="ECO:0000256" key="4">
    <source>
        <dbReference type="ARBA" id="ARBA00022989"/>
    </source>
</evidence>
<evidence type="ECO:0000313" key="10">
    <source>
        <dbReference type="Proteomes" id="UP000192374"/>
    </source>
</evidence>
<accession>A0A7I7PDC6</accession>
<evidence type="ECO:0000256" key="5">
    <source>
        <dbReference type="ARBA" id="ARBA00023136"/>
    </source>
</evidence>
<dbReference type="AlphaFoldDB" id="A0A7I7PDC6"/>
<proteinExistence type="predicted"/>
<keyword evidence="3 6" id="KW-0812">Transmembrane</keyword>
<feature type="transmembrane region" description="Helical" evidence="6">
    <location>
        <begin position="171"/>
        <end position="191"/>
    </location>
</feature>
<reference evidence="8 11" key="2">
    <citation type="journal article" date="2019" name="Emerg. Microbes Infect.">
        <title>Comprehensive subspecies identification of 175 nontuberculous mycobacteria species based on 7547 genomic profiles.</title>
        <authorList>
            <person name="Matsumoto Y."/>
            <person name="Kinjo T."/>
            <person name="Motooka D."/>
            <person name="Nabeya D."/>
            <person name="Jung N."/>
            <person name="Uechi K."/>
            <person name="Horii T."/>
            <person name="Iida T."/>
            <person name="Fujita J."/>
            <person name="Nakamura S."/>
        </authorList>
    </citation>
    <scope>NUCLEOTIDE SEQUENCE [LARGE SCALE GENOMIC DNA]</scope>
    <source>
        <strain evidence="8 11">JCM 16367</strain>
    </source>
</reference>
<evidence type="ECO:0000256" key="3">
    <source>
        <dbReference type="ARBA" id="ARBA00022692"/>
    </source>
</evidence>
<dbReference type="KEGG" id="mnv:MNVI_18880"/>
<feature type="transmembrane region" description="Helical" evidence="6">
    <location>
        <begin position="29"/>
        <end position="49"/>
    </location>
</feature>
<feature type="domain" description="RDD" evidence="7">
    <location>
        <begin position="23"/>
        <end position="147"/>
    </location>
</feature>
<protein>
    <submittedName>
        <fullName evidence="8">Membrane protein</fullName>
    </submittedName>
</protein>
<evidence type="ECO:0000256" key="1">
    <source>
        <dbReference type="ARBA" id="ARBA00004651"/>
    </source>
</evidence>
<keyword evidence="10" id="KW-1185">Reference proteome</keyword>
<dbReference type="GO" id="GO:0005886">
    <property type="term" value="C:plasma membrane"/>
    <property type="evidence" value="ECO:0007669"/>
    <property type="project" value="UniProtKB-SubCell"/>
</dbReference>
<evidence type="ECO:0000256" key="6">
    <source>
        <dbReference type="SAM" id="Phobius"/>
    </source>
</evidence>
<dbReference type="OrthoDB" id="9793824at2"/>
<dbReference type="PANTHER" id="PTHR36115">
    <property type="entry name" value="PROLINE-RICH ANTIGEN HOMOLOG-RELATED"/>
    <property type="match status" value="1"/>
</dbReference>
<dbReference type="EMBL" id="MVIC01000041">
    <property type="protein sequence ID" value="ORB11904.1"/>
    <property type="molecule type" value="Genomic_DNA"/>
</dbReference>
<reference evidence="9 10" key="1">
    <citation type="submission" date="2017-02" db="EMBL/GenBank/DDBJ databases">
        <title>The new phylogeny of genus Mycobacterium.</title>
        <authorList>
            <person name="Tortoli E."/>
            <person name="Trovato A."/>
            <person name="Cirillo D.M."/>
        </authorList>
    </citation>
    <scope>NUCLEOTIDE SEQUENCE [LARGE SCALE GENOMIC DNA]</scope>
    <source>
        <strain evidence="9 10">DSM 45145</strain>
    </source>
</reference>
<keyword evidence="5 6" id="KW-0472">Membrane</keyword>
<dbReference type="Pfam" id="PF06271">
    <property type="entry name" value="RDD"/>
    <property type="match status" value="1"/>
</dbReference>
<evidence type="ECO:0000313" key="11">
    <source>
        <dbReference type="Proteomes" id="UP000466894"/>
    </source>
</evidence>
<name>A0A7I7PDC6_9MYCO</name>
<dbReference type="EMBL" id="AP022583">
    <property type="protein sequence ID" value="BBY06570.1"/>
    <property type="molecule type" value="Genomic_DNA"/>
</dbReference>
<evidence type="ECO:0000256" key="2">
    <source>
        <dbReference type="ARBA" id="ARBA00022475"/>
    </source>
</evidence>
<gene>
    <name evidence="9" type="ORF">BST37_17650</name>
    <name evidence="8" type="ORF">MNVI_18880</name>
</gene>
<comment type="subcellular location">
    <subcellularLocation>
        <location evidence="1">Cell membrane</location>
        <topology evidence="1">Multi-pass membrane protein</topology>
    </subcellularLocation>
</comment>
<evidence type="ECO:0000313" key="8">
    <source>
        <dbReference type="EMBL" id="BBY06570.1"/>
    </source>
</evidence>